<evidence type="ECO:0000313" key="2">
    <source>
        <dbReference type="EMBL" id="ABO96475.1"/>
    </source>
</evidence>
<dbReference type="AlphaFoldDB" id="A4RYK9"/>
<organism evidence="2 3">
    <name type="scientific">Ostreococcus lucimarinus (strain CCE9901)</name>
    <dbReference type="NCBI Taxonomy" id="436017"/>
    <lineage>
        <taxon>Eukaryota</taxon>
        <taxon>Viridiplantae</taxon>
        <taxon>Chlorophyta</taxon>
        <taxon>Mamiellophyceae</taxon>
        <taxon>Mamiellales</taxon>
        <taxon>Bathycoccaceae</taxon>
        <taxon>Ostreococcus</taxon>
    </lineage>
</organism>
<dbReference type="KEGG" id="olu:OSTLU_15699"/>
<protein>
    <submittedName>
        <fullName evidence="2">Uncharacterized protein</fullName>
    </submittedName>
</protein>
<dbReference type="PANTHER" id="PTHR34289">
    <property type="entry name" value="PROTEIN, PUTATIVE (DUF819)-RELATED"/>
    <property type="match status" value="1"/>
</dbReference>
<dbReference type="STRING" id="436017.A4RYK9"/>
<feature type="transmembrane region" description="Helical" evidence="1">
    <location>
        <begin position="430"/>
        <end position="455"/>
    </location>
</feature>
<dbReference type="EMBL" id="CP000586">
    <property type="protein sequence ID" value="ABO96475.1"/>
    <property type="molecule type" value="Genomic_DNA"/>
</dbReference>
<dbReference type="eggNOG" id="ENOG502S0UK">
    <property type="taxonomic scope" value="Eukaryota"/>
</dbReference>
<evidence type="ECO:0000256" key="1">
    <source>
        <dbReference type="SAM" id="Phobius"/>
    </source>
</evidence>
<dbReference type="Proteomes" id="UP000001568">
    <property type="component" value="Chromosome 6"/>
</dbReference>
<dbReference type="OMA" id="PRICMAL"/>
<dbReference type="PANTHER" id="PTHR34289:SF8">
    <property type="entry name" value="DUF819 DOMAIN-CONTAINING PROTEIN"/>
    <property type="match status" value="1"/>
</dbReference>
<keyword evidence="1" id="KW-0472">Membrane</keyword>
<gene>
    <name evidence="2" type="ORF">OSTLU_15699</name>
</gene>
<keyword evidence="1" id="KW-0812">Transmembrane</keyword>
<dbReference type="RefSeq" id="XP_001418182.1">
    <property type="nucleotide sequence ID" value="XM_001418145.1"/>
</dbReference>
<keyword evidence="1" id="KW-1133">Transmembrane helix</keyword>
<feature type="transmembrane region" description="Helical" evidence="1">
    <location>
        <begin position="255"/>
        <end position="278"/>
    </location>
</feature>
<dbReference type="InterPro" id="IPR008537">
    <property type="entry name" value="DUF819"/>
</dbReference>
<sequence>MIDGRCSAACMLTATTSMTLDIAAIGSTPMARCDALGAHARALDGHAPFARGEAVDARRAPMRASASAATAATAPRATARRARIANAKARGTTTTTRACVNSPEGVLAALVCVGTCAGVLEKRTRVGARVSGPVLAMASASALASANALPGASAAYEAVWTTVMPSGVVLALLASGKALVGKGWTGAGEDVAKAFVVGACGTVVGTAAAFAACGRALGTHGAKIAGCLCASYIGGSLNFAATAQALDVVNAGGKALLTGAMAADNLAMCAYLAALFAIKTSGPSEEERSREVESGERVLSGVTAASACASLAMALIVLELSRLVAAGFGAPSLSLGVACVLAPIVSISASTIARTSKSESRNLSSILAFSGSQPMSEALMLLFFATLGAMVDLRTIFATLSGGAMLPFIAILLTTQLVFTLLVGHKLLKIPLWAVLVAANANVGGPATAAAMAAARGWRQAFAPAVATGIFGYSIATLIGVAIGIFLA</sequence>
<accession>A4RYK9</accession>
<dbReference type="GeneID" id="5002164"/>
<feature type="transmembrane region" description="Helical" evidence="1">
    <location>
        <begin position="396"/>
        <end position="423"/>
    </location>
</feature>
<dbReference type="OrthoDB" id="498753at2759"/>
<evidence type="ECO:0000313" key="3">
    <source>
        <dbReference type="Proteomes" id="UP000001568"/>
    </source>
</evidence>
<keyword evidence="3" id="KW-1185">Reference proteome</keyword>
<name>A4RYK9_OSTLU</name>
<feature type="transmembrane region" description="Helical" evidence="1">
    <location>
        <begin position="461"/>
        <end position="487"/>
    </location>
</feature>
<dbReference type="Pfam" id="PF05684">
    <property type="entry name" value="DUF819"/>
    <property type="match status" value="1"/>
</dbReference>
<dbReference type="Gramene" id="ABO96475">
    <property type="protein sequence ID" value="ABO96475"/>
    <property type="gene ID" value="OSTLU_15699"/>
</dbReference>
<reference evidence="2 3" key="1">
    <citation type="journal article" date="2007" name="Proc. Natl. Acad. Sci. U.S.A.">
        <title>The tiny eukaryote Ostreococcus provides genomic insights into the paradox of plankton speciation.</title>
        <authorList>
            <person name="Palenik B."/>
            <person name="Grimwood J."/>
            <person name="Aerts A."/>
            <person name="Rouze P."/>
            <person name="Salamov A."/>
            <person name="Putnam N."/>
            <person name="Dupont C."/>
            <person name="Jorgensen R."/>
            <person name="Derelle E."/>
            <person name="Rombauts S."/>
            <person name="Zhou K."/>
            <person name="Otillar R."/>
            <person name="Merchant S.S."/>
            <person name="Podell S."/>
            <person name="Gaasterland T."/>
            <person name="Napoli C."/>
            <person name="Gendler K."/>
            <person name="Manuell A."/>
            <person name="Tai V."/>
            <person name="Vallon O."/>
            <person name="Piganeau G."/>
            <person name="Jancek S."/>
            <person name="Heijde M."/>
            <person name="Jabbari K."/>
            <person name="Bowler C."/>
            <person name="Lohr M."/>
            <person name="Robbens S."/>
            <person name="Werner G."/>
            <person name="Dubchak I."/>
            <person name="Pazour G.J."/>
            <person name="Ren Q."/>
            <person name="Paulsen I."/>
            <person name="Delwiche C."/>
            <person name="Schmutz J."/>
            <person name="Rokhsar D."/>
            <person name="Van de Peer Y."/>
            <person name="Moreau H."/>
            <person name="Grigoriev I.V."/>
        </authorList>
    </citation>
    <scope>NUCLEOTIDE SEQUENCE [LARGE SCALE GENOMIC DNA]</scope>
    <source>
        <strain evidence="2 3">CCE9901</strain>
    </source>
</reference>
<feature type="transmembrane region" description="Helical" evidence="1">
    <location>
        <begin position="324"/>
        <end position="345"/>
    </location>
</feature>
<proteinExistence type="predicted"/>
<feature type="transmembrane region" description="Helical" evidence="1">
    <location>
        <begin position="366"/>
        <end position="390"/>
    </location>
</feature>
<feature type="transmembrane region" description="Helical" evidence="1">
    <location>
        <begin position="298"/>
        <end position="318"/>
    </location>
</feature>
<dbReference type="HOGENOM" id="CLU_034724_0_1_1"/>